<evidence type="ECO:0000259" key="1">
    <source>
        <dbReference type="PROSITE" id="PS50801"/>
    </source>
</evidence>
<evidence type="ECO:0000313" key="3">
    <source>
        <dbReference type="Proteomes" id="UP000064967"/>
    </source>
</evidence>
<organism evidence="2 3">
    <name type="scientific">Labilithrix luteola</name>
    <dbReference type="NCBI Taxonomy" id="1391654"/>
    <lineage>
        <taxon>Bacteria</taxon>
        <taxon>Pseudomonadati</taxon>
        <taxon>Myxococcota</taxon>
        <taxon>Polyangia</taxon>
        <taxon>Polyangiales</taxon>
        <taxon>Labilitrichaceae</taxon>
        <taxon>Labilithrix</taxon>
    </lineage>
</organism>
<dbReference type="InterPro" id="IPR036513">
    <property type="entry name" value="STAS_dom_sf"/>
</dbReference>
<dbReference type="InterPro" id="IPR051932">
    <property type="entry name" value="Bact_StressResp_Reg"/>
</dbReference>
<evidence type="ECO:0000313" key="2">
    <source>
        <dbReference type="EMBL" id="AKU99048.1"/>
    </source>
</evidence>
<dbReference type="Pfam" id="PF01740">
    <property type="entry name" value="STAS"/>
    <property type="match status" value="1"/>
</dbReference>
<dbReference type="Pfam" id="PF02830">
    <property type="entry name" value="V4R"/>
    <property type="match status" value="1"/>
</dbReference>
<dbReference type="PROSITE" id="PS50801">
    <property type="entry name" value="STAS"/>
    <property type="match status" value="1"/>
</dbReference>
<dbReference type="STRING" id="1391654.AKJ09_05712"/>
<dbReference type="Gene3D" id="3.30.1380.20">
    <property type="entry name" value="Trafficking protein particle complex subunit 3"/>
    <property type="match status" value="1"/>
</dbReference>
<sequence>MAVLIEGPVADACRRSSEPDMKVSDIDFRQMLKFSPETGRLLLGSDRMLLFRQEAFATLRRLMIDQLGERLARGLLAQFGYRCGLGDFKALDAQYQWDTERDRRAAGSVMHMWEGIALVEGGKSEIDPETGTFHLSGIWKNSYEAEIHLSEFGVGDLPVCHTLTGYASGWCTALVGEPIIAIETMCMGKGDPHCAYEIKKPAVWGPEADPWKAALAITDTSLSQELERKLAEVERYRATTTALGTPIIQVWEGVFVLPVIGVVDARRGEEMTSTLVRHVADEDVSCVIVDLTGIDSVDTRTADLFVKMARAVRLLGARCILTGIKPALAQTLIHMGVGLEGLETFRNLRQGLEGSLRSLGYSVTRNRAGTVSSDADED</sequence>
<dbReference type="OrthoDB" id="224978at2"/>
<dbReference type="EMBL" id="CP012333">
    <property type="protein sequence ID" value="AKU99048.1"/>
    <property type="molecule type" value="Genomic_DNA"/>
</dbReference>
<dbReference type="Pfam" id="PF06505">
    <property type="entry name" value="XylR_N"/>
    <property type="match status" value="1"/>
</dbReference>
<feature type="domain" description="STAS" evidence="1">
    <location>
        <begin position="244"/>
        <end position="355"/>
    </location>
</feature>
<reference evidence="2 3" key="1">
    <citation type="submission" date="2015-08" db="EMBL/GenBank/DDBJ databases">
        <authorList>
            <person name="Babu N.S."/>
            <person name="Beckwith C.J."/>
            <person name="Beseler K.G."/>
            <person name="Brison A."/>
            <person name="Carone J.V."/>
            <person name="Caskin T.P."/>
            <person name="Diamond M."/>
            <person name="Durham M.E."/>
            <person name="Foxe J.M."/>
            <person name="Go M."/>
            <person name="Henderson B.A."/>
            <person name="Jones I.B."/>
            <person name="McGettigan J.A."/>
            <person name="Micheletti S.J."/>
            <person name="Nasrallah M.E."/>
            <person name="Ortiz D."/>
            <person name="Piller C.R."/>
            <person name="Privatt S.R."/>
            <person name="Schneider S.L."/>
            <person name="Sharp S."/>
            <person name="Smith T.C."/>
            <person name="Stanton J.D."/>
            <person name="Ullery H.E."/>
            <person name="Wilson R.J."/>
            <person name="Serrano M.G."/>
            <person name="Buck G."/>
            <person name="Lee V."/>
            <person name="Wang Y."/>
            <person name="Carvalho R."/>
            <person name="Voegtly L."/>
            <person name="Shi R."/>
            <person name="Duckworth R."/>
            <person name="Johnson A."/>
            <person name="Loviza R."/>
            <person name="Walstead R."/>
            <person name="Shah Z."/>
            <person name="Kiflezghi M."/>
            <person name="Wade K."/>
            <person name="Ball S.L."/>
            <person name="Bradley K.W."/>
            <person name="Asai D.J."/>
            <person name="Bowman C.A."/>
            <person name="Russell D.A."/>
            <person name="Pope W.H."/>
            <person name="Jacobs-Sera D."/>
            <person name="Hendrix R.W."/>
            <person name="Hatfull G.F."/>
        </authorList>
    </citation>
    <scope>NUCLEOTIDE SEQUENCE [LARGE SCALE GENOMIC DNA]</scope>
    <source>
        <strain evidence="2 3">DSM 27648</strain>
    </source>
</reference>
<dbReference type="Proteomes" id="UP000064967">
    <property type="component" value="Chromosome"/>
</dbReference>
<dbReference type="KEGG" id="llu:AKJ09_05712"/>
<dbReference type="CDD" id="cd07041">
    <property type="entry name" value="STAS_RsbR_RsbS_like"/>
    <property type="match status" value="1"/>
</dbReference>
<protein>
    <submittedName>
        <fullName evidence="2">RsbR, positive regulator of sigma-B</fullName>
    </submittedName>
</protein>
<gene>
    <name evidence="2" type="ORF">AKJ09_05712</name>
</gene>
<dbReference type="SUPFAM" id="SSF111126">
    <property type="entry name" value="Ligand-binding domain in the NO signalling and Golgi transport"/>
    <property type="match status" value="1"/>
</dbReference>
<dbReference type="InterPro" id="IPR004096">
    <property type="entry name" value="V4R"/>
</dbReference>
<dbReference type="SUPFAM" id="SSF52091">
    <property type="entry name" value="SpoIIaa-like"/>
    <property type="match status" value="1"/>
</dbReference>
<dbReference type="PANTHER" id="PTHR33745">
    <property type="entry name" value="RSBT ANTAGONIST PROTEIN RSBS-RELATED"/>
    <property type="match status" value="1"/>
</dbReference>
<dbReference type="AlphaFoldDB" id="A0A0K1PZU5"/>
<dbReference type="Gene3D" id="3.30.750.24">
    <property type="entry name" value="STAS domain"/>
    <property type="match status" value="1"/>
</dbReference>
<name>A0A0K1PZU5_9BACT</name>
<proteinExistence type="predicted"/>
<keyword evidence="3" id="KW-1185">Reference proteome</keyword>
<dbReference type="InterPro" id="IPR024096">
    <property type="entry name" value="NO_sig/Golgi_transp_ligand-bd"/>
</dbReference>
<dbReference type="InterPro" id="IPR002645">
    <property type="entry name" value="STAS_dom"/>
</dbReference>
<dbReference type="InterPro" id="IPR010523">
    <property type="entry name" value="XylR_N"/>
</dbReference>
<dbReference type="SMART" id="SM00989">
    <property type="entry name" value="V4R"/>
    <property type="match status" value="1"/>
</dbReference>
<accession>A0A0K1PZU5</accession>